<evidence type="ECO:0000256" key="3">
    <source>
        <dbReference type="ARBA" id="ARBA00022692"/>
    </source>
</evidence>
<keyword evidence="4 6" id="KW-1133">Transmembrane helix</keyword>
<evidence type="ECO:0000313" key="9">
    <source>
        <dbReference type="Proteomes" id="UP000005237"/>
    </source>
</evidence>
<proteinExistence type="inferred from homology"/>
<feature type="domain" description="Polycystin cation channel PKD1/PKD2" evidence="7">
    <location>
        <begin position="2"/>
        <end position="179"/>
    </location>
</feature>
<keyword evidence="3 6" id="KW-0812">Transmembrane</keyword>
<evidence type="ECO:0000256" key="6">
    <source>
        <dbReference type="SAM" id="Phobius"/>
    </source>
</evidence>
<reference evidence="8" key="2">
    <citation type="submission" date="2022-06" db="UniProtKB">
        <authorList>
            <consortium name="EnsemblMetazoa"/>
        </authorList>
    </citation>
    <scope>IDENTIFICATION</scope>
    <source>
        <strain evidence="8">DF5081</strain>
    </source>
</reference>
<dbReference type="Pfam" id="PF08016">
    <property type="entry name" value="PKD_channel"/>
    <property type="match status" value="1"/>
</dbReference>
<dbReference type="GO" id="GO:0016020">
    <property type="term" value="C:membrane"/>
    <property type="evidence" value="ECO:0007669"/>
    <property type="project" value="UniProtKB-SubCell"/>
</dbReference>
<feature type="transmembrane region" description="Helical" evidence="6">
    <location>
        <begin position="149"/>
        <end position="174"/>
    </location>
</feature>
<feature type="transmembrane region" description="Helical" evidence="6">
    <location>
        <begin position="90"/>
        <end position="112"/>
    </location>
</feature>
<organism evidence="8 9">
    <name type="scientific">Caenorhabditis japonica</name>
    <dbReference type="NCBI Taxonomy" id="281687"/>
    <lineage>
        <taxon>Eukaryota</taxon>
        <taxon>Metazoa</taxon>
        <taxon>Ecdysozoa</taxon>
        <taxon>Nematoda</taxon>
        <taxon>Chromadorea</taxon>
        <taxon>Rhabditida</taxon>
        <taxon>Rhabditina</taxon>
        <taxon>Rhabditomorpha</taxon>
        <taxon>Rhabditoidea</taxon>
        <taxon>Rhabditidae</taxon>
        <taxon>Peloderinae</taxon>
        <taxon>Caenorhabditis</taxon>
    </lineage>
</organism>
<sequence>MDLVVGALAFSSVIAYFLRQKYTNQAMDNFNANNGNSYINLTTQRNMELAFNYCLAGAVFFTSCKMIRILKFNRRIGVLAATLDSALGSIVAFGVALVFFCMAFNSVLYATLGNKMGGYRSLIATFETSLAGMLGKLDVMSIKPISSFAFVWTMVYMILGSKLMLQLYVTIIMFEFEEIRNDSEKQTNDYEIIDHIKYKTKRRLGLLEPKDFNPISIADTQKDFYLFCRAVAKVNLLHHRSTRLLQARGQYQNDTVINYTLAYDPVAAIEKKGPKKFQKWRLNGVEGA</sequence>
<evidence type="ECO:0000256" key="2">
    <source>
        <dbReference type="ARBA" id="ARBA00007200"/>
    </source>
</evidence>
<dbReference type="AlphaFoldDB" id="A0A8R1IT43"/>
<dbReference type="PANTHER" id="PTHR10877">
    <property type="entry name" value="POLYCYSTIN FAMILY MEMBER"/>
    <property type="match status" value="1"/>
</dbReference>
<evidence type="ECO:0000313" key="8">
    <source>
        <dbReference type="EnsemblMetazoa" id="CJA37821.1"/>
    </source>
</evidence>
<name>A0A8R1IT43_CAEJA</name>
<accession>A0A8R1IT43</accession>
<dbReference type="Proteomes" id="UP000005237">
    <property type="component" value="Unassembled WGS sequence"/>
</dbReference>
<dbReference type="PANTHER" id="PTHR10877:SF194">
    <property type="entry name" value="LOCATION OF VULVA DEFECTIVE 1"/>
    <property type="match status" value="1"/>
</dbReference>
<comment type="similarity">
    <text evidence="2">Belongs to the polycystin family.</text>
</comment>
<dbReference type="InterPro" id="IPR013122">
    <property type="entry name" value="PKD1_2_channel"/>
</dbReference>
<dbReference type="GO" id="GO:0050982">
    <property type="term" value="P:detection of mechanical stimulus"/>
    <property type="evidence" value="ECO:0007669"/>
    <property type="project" value="TreeGrafter"/>
</dbReference>
<comment type="subcellular location">
    <subcellularLocation>
        <location evidence="1">Membrane</location>
        <topology evidence="1">Multi-pass membrane protein</topology>
    </subcellularLocation>
</comment>
<evidence type="ECO:0000259" key="7">
    <source>
        <dbReference type="Pfam" id="PF08016"/>
    </source>
</evidence>
<keyword evidence="5 6" id="KW-0472">Membrane</keyword>
<feature type="transmembrane region" description="Helical" evidence="6">
    <location>
        <begin position="50"/>
        <end position="70"/>
    </location>
</feature>
<evidence type="ECO:0000256" key="1">
    <source>
        <dbReference type="ARBA" id="ARBA00004141"/>
    </source>
</evidence>
<evidence type="ECO:0000256" key="4">
    <source>
        <dbReference type="ARBA" id="ARBA00022989"/>
    </source>
</evidence>
<dbReference type="EnsemblMetazoa" id="CJA37821.1">
    <property type="protein sequence ID" value="CJA37821.1"/>
    <property type="gene ID" value="WBGene00213668"/>
</dbReference>
<reference evidence="9" key="1">
    <citation type="submission" date="2010-08" db="EMBL/GenBank/DDBJ databases">
        <authorList>
            <consortium name="Caenorhabditis japonica Sequencing Consortium"/>
            <person name="Wilson R.K."/>
        </authorList>
    </citation>
    <scope>NUCLEOTIDE SEQUENCE [LARGE SCALE GENOMIC DNA]</scope>
    <source>
        <strain evidence="9">DF5081</strain>
    </source>
</reference>
<dbReference type="GO" id="GO:0005262">
    <property type="term" value="F:calcium channel activity"/>
    <property type="evidence" value="ECO:0007669"/>
    <property type="project" value="TreeGrafter"/>
</dbReference>
<evidence type="ECO:0000256" key="5">
    <source>
        <dbReference type="ARBA" id="ARBA00023136"/>
    </source>
</evidence>
<keyword evidence="9" id="KW-1185">Reference proteome</keyword>
<dbReference type="InterPro" id="IPR051223">
    <property type="entry name" value="Polycystin"/>
</dbReference>
<protein>
    <submittedName>
        <fullName evidence="8">PKD_channel domain-containing protein</fullName>
    </submittedName>
</protein>